<dbReference type="EMBL" id="FO082267">
    <property type="protein sequence ID" value="CCO19099.1"/>
    <property type="molecule type" value="Genomic_DNA"/>
</dbReference>
<feature type="compositionally biased region" description="Basic residues" evidence="1">
    <location>
        <begin position="154"/>
        <end position="168"/>
    </location>
</feature>
<dbReference type="AlphaFoldDB" id="K8EM97"/>
<dbReference type="Pfam" id="PF10175">
    <property type="entry name" value="MPP6"/>
    <property type="match status" value="1"/>
</dbReference>
<organism evidence="2 3">
    <name type="scientific">Bathycoccus prasinos</name>
    <dbReference type="NCBI Taxonomy" id="41875"/>
    <lineage>
        <taxon>Eukaryota</taxon>
        <taxon>Viridiplantae</taxon>
        <taxon>Chlorophyta</taxon>
        <taxon>Mamiellophyceae</taxon>
        <taxon>Mamiellales</taxon>
        <taxon>Bathycoccaceae</taxon>
        <taxon>Bathycoccus</taxon>
    </lineage>
</organism>
<accession>K8EM97</accession>
<feature type="compositionally biased region" description="Low complexity" evidence="1">
    <location>
        <begin position="42"/>
        <end position="65"/>
    </location>
</feature>
<keyword evidence="3" id="KW-1185">Reference proteome</keyword>
<feature type="compositionally biased region" description="Basic and acidic residues" evidence="1">
    <location>
        <begin position="30"/>
        <end position="41"/>
    </location>
</feature>
<evidence type="ECO:0000256" key="1">
    <source>
        <dbReference type="SAM" id="MobiDB-lite"/>
    </source>
</evidence>
<sequence length="168" mass="19230">MAATSKEEVKTIGNSKFSSKLKGLKFMQRAQEKKTSDDEKATTTTTSLTTARTTTATTTTKATTLSNNKNDDEHWTYENPEEYERARKQKALQEQLASVREKKKTSNTQWVFGRRSFGGFNKAIEAMAREQQERTRKAKLAIRDARISKVDKKNTKKKTTIQTTKRKK</sequence>
<dbReference type="RefSeq" id="XP_007509984.1">
    <property type="nucleotide sequence ID" value="XM_007509922.1"/>
</dbReference>
<proteinExistence type="predicted"/>
<gene>
    <name evidence="2" type="ordered locus">Bathy12g00010</name>
</gene>
<reference evidence="2 3" key="1">
    <citation type="submission" date="2011-10" db="EMBL/GenBank/DDBJ databases">
        <authorList>
            <person name="Genoscope - CEA"/>
        </authorList>
    </citation>
    <scope>NUCLEOTIDE SEQUENCE [LARGE SCALE GENOMIC DNA]</scope>
    <source>
        <strain evidence="2 3">RCC 1105</strain>
    </source>
</reference>
<feature type="compositionally biased region" description="Basic and acidic residues" evidence="1">
    <location>
        <begin position="129"/>
        <end position="153"/>
    </location>
</feature>
<dbReference type="Proteomes" id="UP000198341">
    <property type="component" value="Chromosome 12"/>
</dbReference>
<feature type="region of interest" description="Disordered" evidence="1">
    <location>
        <begin position="21"/>
        <end position="75"/>
    </location>
</feature>
<dbReference type="GeneID" id="19012692"/>
<dbReference type="KEGG" id="bpg:Bathy12g00010"/>
<evidence type="ECO:0000313" key="2">
    <source>
        <dbReference type="EMBL" id="CCO19099.1"/>
    </source>
</evidence>
<feature type="region of interest" description="Disordered" evidence="1">
    <location>
        <begin position="129"/>
        <end position="168"/>
    </location>
</feature>
<name>K8EM97_9CHLO</name>
<evidence type="ECO:0000313" key="3">
    <source>
        <dbReference type="Proteomes" id="UP000198341"/>
    </source>
</evidence>
<protein>
    <submittedName>
        <fullName evidence="2">Uncharacterized protein</fullName>
    </submittedName>
</protein>